<dbReference type="Gene3D" id="1.20.5.1930">
    <property type="match status" value="1"/>
</dbReference>
<evidence type="ECO:0000256" key="3">
    <source>
        <dbReference type="ARBA" id="ARBA00023012"/>
    </source>
</evidence>
<dbReference type="GO" id="GO:0016020">
    <property type="term" value="C:membrane"/>
    <property type="evidence" value="ECO:0007669"/>
    <property type="project" value="InterPro"/>
</dbReference>
<feature type="transmembrane region" description="Helical" evidence="4">
    <location>
        <begin position="38"/>
        <end position="57"/>
    </location>
</feature>
<dbReference type="GO" id="GO:0000155">
    <property type="term" value="F:phosphorelay sensor kinase activity"/>
    <property type="evidence" value="ECO:0007669"/>
    <property type="project" value="InterPro"/>
</dbReference>
<feature type="transmembrane region" description="Helical" evidence="4">
    <location>
        <begin position="374"/>
        <end position="401"/>
    </location>
</feature>
<dbReference type="InterPro" id="IPR011712">
    <property type="entry name" value="Sig_transdc_His_kin_sub3_dim/P"/>
</dbReference>
<dbReference type="GO" id="GO:0046983">
    <property type="term" value="F:protein dimerization activity"/>
    <property type="evidence" value="ECO:0007669"/>
    <property type="project" value="InterPro"/>
</dbReference>
<dbReference type="Pfam" id="PF07730">
    <property type="entry name" value="HisKA_3"/>
    <property type="match status" value="1"/>
</dbReference>
<dbReference type="Gene3D" id="3.30.565.10">
    <property type="entry name" value="Histidine kinase-like ATPase, C-terminal domain"/>
    <property type="match status" value="1"/>
</dbReference>
<evidence type="ECO:0000256" key="2">
    <source>
        <dbReference type="ARBA" id="ARBA00022777"/>
    </source>
</evidence>
<name>A0AAC8W0B3_9PROT</name>
<dbReference type="KEGG" id="ati:AL072_16460"/>
<feature type="transmembrane region" description="Helical" evidence="4">
    <location>
        <begin position="281"/>
        <end position="302"/>
    </location>
</feature>
<reference evidence="7" key="1">
    <citation type="submission" date="2015-08" db="EMBL/GenBank/DDBJ databases">
        <title>Complete Genome Sequence of Azospirillum thiophilum BV-S.</title>
        <authorList>
            <person name="Fomenkov A."/>
            <person name="Vincze T."/>
            <person name="Grabovich M."/>
            <person name="Dubinina G."/>
            <person name="Orlova M."/>
            <person name="Belousova E."/>
            <person name="Roberts R.J."/>
        </authorList>
    </citation>
    <scope>NUCLEOTIDE SEQUENCE [LARGE SCALE GENOMIC DNA]</scope>
    <source>
        <strain evidence="7">BV-S</strain>
    </source>
</reference>
<dbReference type="RefSeq" id="WP_045583143.1">
    <property type="nucleotide sequence ID" value="NZ_CP012402.1"/>
</dbReference>
<dbReference type="AlphaFoldDB" id="A0AAC8W0B3"/>
<dbReference type="PANTHER" id="PTHR24421:SF58">
    <property type="entry name" value="SIGNAL TRANSDUCTION HISTIDINE-PROTEIN KINASE_PHOSPHATASE UHPB"/>
    <property type="match status" value="1"/>
</dbReference>
<dbReference type="InterPro" id="IPR036890">
    <property type="entry name" value="HATPase_C_sf"/>
</dbReference>
<dbReference type="Proteomes" id="UP000069935">
    <property type="component" value="Chromosome 2"/>
</dbReference>
<keyword evidence="4" id="KW-1133">Transmembrane helix</keyword>
<protein>
    <recommendedName>
        <fullName evidence="5">Histidine kinase/HSP90-like ATPase domain-containing protein</fullName>
    </recommendedName>
</protein>
<dbReference type="SMART" id="SM00387">
    <property type="entry name" value="HATPase_c"/>
    <property type="match status" value="1"/>
</dbReference>
<feature type="transmembrane region" description="Helical" evidence="4">
    <location>
        <begin position="251"/>
        <end position="269"/>
    </location>
</feature>
<evidence type="ECO:0000313" key="6">
    <source>
        <dbReference type="EMBL" id="ALG72631.1"/>
    </source>
</evidence>
<keyword evidence="1" id="KW-0808">Transferase</keyword>
<dbReference type="PANTHER" id="PTHR24421">
    <property type="entry name" value="NITRATE/NITRITE SENSOR PROTEIN NARX-RELATED"/>
    <property type="match status" value="1"/>
</dbReference>
<sequence>MSQHIAGLPVPGQPLPGQPLRTRLRAWLRAWLRGRGPLLLVYYALATAFGLGLVTAIPTVPQGVLTIDEAQFSPVPADRDIGRPPPEAMPAEAAAVSLPHRCKAVPDPIGCSGLFRLTFRYDPHTEEPWSVYVPLLSGRITLWVNGVLLADSRNLQSDVVVNQLIPLIQPIPKPFLNGGENRIDIRMEAWSQGGGFLDTVLVGADHLLRPAYNQREWMMGTLPRLLVAWQAALCLSLLIVWIGCRDEPIHLLMSLILGLGVLQGLPLFLTELNGLEWPLRVINFTGQWQAALLPIVMARLVGRRLTVPIWLLLLVPAVITVAFLVASLDPAQLQPWFAPLWLFVGIPWGTVILGWSIWIALSAAVRRNHAAAQLVLGGLIVVSLMVGHDILSVIGVLGLRVPSLTRYMAPLLMTVISATLMWRFAQALGEVNRFNDVLRQEVAAAEVELRASFAREHAQTHVTALESERLRLTRDLHDGLAGQLVSIVAQCELPQRDYRRIGAAARQALDDLRLVVASLDDVGNDLGMMLAQFHDRIGPQLQAQGIELDWQMAPLPDVEGLRSEHALTLFRILQEAVTNAVRHSGCRRVAIVMAPAPAPDGGPDAALRFAVRIVVRDEGCGIPGGILEGSGAARPGKGLNNMRQRAATLGADLAMLSGPDGTRIVIDLPFRLPGF</sequence>
<dbReference type="SUPFAM" id="SSF55874">
    <property type="entry name" value="ATPase domain of HSP90 chaperone/DNA topoisomerase II/histidine kinase"/>
    <property type="match status" value="1"/>
</dbReference>
<keyword evidence="4" id="KW-0472">Membrane</keyword>
<dbReference type="InterPro" id="IPR050482">
    <property type="entry name" value="Sensor_HK_TwoCompSys"/>
</dbReference>
<feature type="domain" description="Histidine kinase/HSP90-like ATPase" evidence="5">
    <location>
        <begin position="564"/>
        <end position="672"/>
    </location>
</feature>
<reference evidence="6 7" key="2">
    <citation type="journal article" date="2016" name="Genome Announc.">
        <title>Complete Genome Sequence of a Strain of Azospirillum thiophilum Isolated from a Sulfide Spring.</title>
        <authorList>
            <person name="Fomenkov A."/>
            <person name="Vincze T."/>
            <person name="Grabovich M."/>
            <person name="Anton B.P."/>
            <person name="Dubinina G."/>
            <person name="Orlova M."/>
            <person name="Belousova E."/>
            <person name="Roberts R.J."/>
        </authorList>
    </citation>
    <scope>NUCLEOTIDE SEQUENCE [LARGE SCALE GENOMIC DNA]</scope>
    <source>
        <strain evidence="6 7">BV-S</strain>
    </source>
</reference>
<feature type="transmembrane region" description="Helical" evidence="4">
    <location>
        <begin position="309"/>
        <end position="328"/>
    </location>
</feature>
<feature type="transmembrane region" description="Helical" evidence="4">
    <location>
        <begin position="226"/>
        <end position="244"/>
    </location>
</feature>
<keyword evidence="4" id="KW-0812">Transmembrane</keyword>
<organism evidence="6 7">
    <name type="scientific">Azospirillum thiophilum</name>
    <dbReference type="NCBI Taxonomy" id="528244"/>
    <lineage>
        <taxon>Bacteria</taxon>
        <taxon>Pseudomonadati</taxon>
        <taxon>Pseudomonadota</taxon>
        <taxon>Alphaproteobacteria</taxon>
        <taxon>Rhodospirillales</taxon>
        <taxon>Azospirillaceae</taxon>
        <taxon>Azospirillum</taxon>
    </lineage>
</organism>
<keyword evidence="2" id="KW-0418">Kinase</keyword>
<keyword evidence="3" id="KW-0902">Two-component regulatory system</keyword>
<proteinExistence type="predicted"/>
<dbReference type="InterPro" id="IPR003594">
    <property type="entry name" value="HATPase_dom"/>
</dbReference>
<gene>
    <name evidence="6" type="ORF">AL072_16460</name>
</gene>
<keyword evidence="7" id="KW-1185">Reference proteome</keyword>
<evidence type="ECO:0000256" key="1">
    <source>
        <dbReference type="ARBA" id="ARBA00022679"/>
    </source>
</evidence>
<evidence type="ECO:0000256" key="4">
    <source>
        <dbReference type="SAM" id="Phobius"/>
    </source>
</evidence>
<dbReference type="Pfam" id="PF02518">
    <property type="entry name" value="HATPase_c"/>
    <property type="match status" value="1"/>
</dbReference>
<feature type="transmembrane region" description="Helical" evidence="4">
    <location>
        <begin position="340"/>
        <end position="362"/>
    </location>
</feature>
<evidence type="ECO:0000259" key="5">
    <source>
        <dbReference type="SMART" id="SM00387"/>
    </source>
</evidence>
<evidence type="ECO:0000313" key="7">
    <source>
        <dbReference type="Proteomes" id="UP000069935"/>
    </source>
</evidence>
<accession>A0AAC8W0B3</accession>
<dbReference type="EMBL" id="CP012402">
    <property type="protein sequence ID" value="ALG72631.1"/>
    <property type="molecule type" value="Genomic_DNA"/>
</dbReference>
<dbReference type="CDD" id="cd16917">
    <property type="entry name" value="HATPase_UhpB-NarQ-NarX-like"/>
    <property type="match status" value="1"/>
</dbReference>